<feature type="domain" description="Methyltransferase type 11" evidence="3">
    <location>
        <begin position="53"/>
        <end position="139"/>
    </location>
</feature>
<dbReference type="EMBL" id="CP136522">
    <property type="protein sequence ID" value="WOT03866.1"/>
    <property type="molecule type" value="Genomic_DNA"/>
</dbReference>
<keyword evidence="2" id="KW-0808">Transferase</keyword>
<dbReference type="Pfam" id="PF08241">
    <property type="entry name" value="Methyltransf_11"/>
    <property type="match status" value="1"/>
</dbReference>
<keyword evidence="1 4" id="KW-0489">Methyltransferase</keyword>
<reference evidence="4 5" key="1">
    <citation type="submission" date="2023-10" db="EMBL/GenBank/DDBJ databases">
        <title>Complete genome sequence of Shewanella sp. DAU334.</title>
        <authorList>
            <person name="Lee Y.-S."/>
            <person name="Jeong H.-R."/>
            <person name="Hwang E.-J."/>
            <person name="Choi Y.-L."/>
            <person name="Kim G.-D."/>
        </authorList>
    </citation>
    <scope>NUCLEOTIDE SEQUENCE [LARGE SCALE GENOMIC DNA]</scope>
    <source>
        <strain evidence="4 5">DAU334</strain>
    </source>
</reference>
<dbReference type="Proteomes" id="UP001529491">
    <property type="component" value="Chromosome"/>
</dbReference>
<dbReference type="CDD" id="cd02440">
    <property type="entry name" value="AdoMet_MTases"/>
    <property type="match status" value="1"/>
</dbReference>
<evidence type="ECO:0000256" key="1">
    <source>
        <dbReference type="ARBA" id="ARBA00022603"/>
    </source>
</evidence>
<evidence type="ECO:0000313" key="4">
    <source>
        <dbReference type="EMBL" id="WOT03866.1"/>
    </source>
</evidence>
<sequence length="261" mass="28525">MSIVVNQLNNDVADRFSAAASSYQAHDVLQRIAAKHLLAQMSENNAISNACLLDIGCGPGTSFSSISTIKEVIGVDIAQGMLRTLKQGFPHYSALCADAQNLPIANNAVEVIYSNVALQWCGSLAQAIAEANRVLAFCGEFYGSIVAKNSLHQLTDLGLNVNSFLSETEIQDCFVAQDWQIEHIETRAITVFFDDLKSLLQSIKGVGASTVADKSKLNQRHVTLRGRGDWQKLVNQAELRRSPEGLPLTYNISFIKARKTR</sequence>
<gene>
    <name evidence="4" type="ORF">RGE70_10965</name>
</gene>
<dbReference type="GO" id="GO:0008168">
    <property type="term" value="F:methyltransferase activity"/>
    <property type="evidence" value="ECO:0007669"/>
    <property type="project" value="UniProtKB-KW"/>
</dbReference>
<dbReference type="PANTHER" id="PTHR13090">
    <property type="entry name" value="ARGININE-HYDROXYLASE NDUFAF5, MITOCHONDRIAL"/>
    <property type="match status" value="1"/>
</dbReference>
<evidence type="ECO:0000313" key="5">
    <source>
        <dbReference type="Proteomes" id="UP001529491"/>
    </source>
</evidence>
<evidence type="ECO:0000256" key="2">
    <source>
        <dbReference type="ARBA" id="ARBA00022679"/>
    </source>
</evidence>
<dbReference type="GO" id="GO:0032259">
    <property type="term" value="P:methylation"/>
    <property type="evidence" value="ECO:0007669"/>
    <property type="project" value="UniProtKB-KW"/>
</dbReference>
<name>A0ABZ0JWE7_9GAMM</name>
<dbReference type="Gene3D" id="3.40.50.150">
    <property type="entry name" value="Vaccinia Virus protein VP39"/>
    <property type="match status" value="1"/>
</dbReference>
<organism evidence="4 5">
    <name type="scientific">Shewanella youngdeokensis</name>
    <dbReference type="NCBI Taxonomy" id="2999068"/>
    <lineage>
        <taxon>Bacteria</taxon>
        <taxon>Pseudomonadati</taxon>
        <taxon>Pseudomonadota</taxon>
        <taxon>Gammaproteobacteria</taxon>
        <taxon>Alteromonadales</taxon>
        <taxon>Shewanellaceae</taxon>
        <taxon>Shewanella</taxon>
    </lineage>
</organism>
<dbReference type="InterPro" id="IPR013216">
    <property type="entry name" value="Methyltransf_11"/>
</dbReference>
<dbReference type="InterPro" id="IPR029063">
    <property type="entry name" value="SAM-dependent_MTases_sf"/>
</dbReference>
<keyword evidence="5" id="KW-1185">Reference proteome</keyword>
<proteinExistence type="predicted"/>
<evidence type="ECO:0000259" key="3">
    <source>
        <dbReference type="Pfam" id="PF08241"/>
    </source>
</evidence>
<protein>
    <submittedName>
        <fullName evidence="4">Methyltransferase domain-containing protein</fullName>
    </submittedName>
</protein>
<dbReference type="SUPFAM" id="SSF53335">
    <property type="entry name" value="S-adenosyl-L-methionine-dependent methyltransferases"/>
    <property type="match status" value="1"/>
</dbReference>
<dbReference type="RefSeq" id="WP_310471488.1">
    <property type="nucleotide sequence ID" value="NZ_CP136522.1"/>
</dbReference>
<dbReference type="InterPro" id="IPR050602">
    <property type="entry name" value="Malonyl-ACP_OMT"/>
</dbReference>
<dbReference type="PANTHER" id="PTHR13090:SF1">
    <property type="entry name" value="ARGININE-HYDROXYLASE NDUFAF5, MITOCHONDRIAL"/>
    <property type="match status" value="1"/>
</dbReference>
<accession>A0ABZ0JWE7</accession>